<sequence>MFELNGQETVIEERQEEVVAEVQEEQKKEKPTTWYPPKPRKCCVPGCTADSKRSPELMFHYIPKREPKRSQWVRSMKITGFLNTRPVICSQHFKPDDYYPIVENQKAVRLKITAIPSIRVVKNIFDKELSEEEDPPMKVTRNRMKRDSDNANEDILSKIARYKQKVVPEELDLSPSKEPKKNFVLKIQLKDPKSKVNSPSKSRNYKRKKKSQSEIEVKSNEDNDDNFGSDFVPFEPCLELETTSPQGKLPLKTDATQQEDNVTTFIYMPKTSGDILRLLPGHIKINIPALKQESTDNVKPLDCKNPKIEKPDLHLNNFESPNTCDETDCIQISSDSDEEVDKDASDKKMNTNNQNGGSNSPHNGNLEKVSRGHHSSKCSQSETRVETITFCATCERTMNVDDEDLLNECTKSRKTVAAEMLLQVQEKSSPINFADVLLMKKGIKVCDDVLKGNDVCFMDLLKDNNDLMAFTGVTNKLLDSLIELMSRAESDSLKEYSKSVRERVLLCLCKIRTNLSFCSLAMLFKMSQRACANEFFTTTKTMSKILSNAVYWKKSFSESSLSCVPYKQTKVMLNCSEVKIEKKRCSDCHKSMLSQNQISDSVKFLLGIAPSGLIVYKSKTFDSKAHGSVFNHTDFLQLLDLSKEAIMIDESLDIDHDCAVHDVSIVRLPDLQENKEFSNNDVEMIKNISAVRIHINRSLQRFTSFRILQTQVPWRVVPYLDNICTIVGAIVNLQHPVLARDILMRVRKSLYGSSFVI</sequence>
<name>A0ACC2P9S8_9HYME</name>
<evidence type="ECO:0000313" key="1">
    <source>
        <dbReference type="EMBL" id="KAJ8680192.1"/>
    </source>
</evidence>
<evidence type="ECO:0000313" key="2">
    <source>
        <dbReference type="Proteomes" id="UP001239111"/>
    </source>
</evidence>
<dbReference type="EMBL" id="CM056742">
    <property type="protein sequence ID" value="KAJ8680192.1"/>
    <property type="molecule type" value="Genomic_DNA"/>
</dbReference>
<gene>
    <name evidence="1" type="ORF">QAD02_015979</name>
</gene>
<dbReference type="Proteomes" id="UP001239111">
    <property type="component" value="Chromosome 2"/>
</dbReference>
<keyword evidence="2" id="KW-1185">Reference proteome</keyword>
<protein>
    <submittedName>
        <fullName evidence="1">Uncharacterized protein</fullName>
    </submittedName>
</protein>
<proteinExistence type="predicted"/>
<comment type="caution">
    <text evidence="1">The sequence shown here is derived from an EMBL/GenBank/DDBJ whole genome shotgun (WGS) entry which is preliminary data.</text>
</comment>
<accession>A0ACC2P9S8</accession>
<organism evidence="1 2">
    <name type="scientific">Eretmocerus hayati</name>
    <dbReference type="NCBI Taxonomy" id="131215"/>
    <lineage>
        <taxon>Eukaryota</taxon>
        <taxon>Metazoa</taxon>
        <taxon>Ecdysozoa</taxon>
        <taxon>Arthropoda</taxon>
        <taxon>Hexapoda</taxon>
        <taxon>Insecta</taxon>
        <taxon>Pterygota</taxon>
        <taxon>Neoptera</taxon>
        <taxon>Endopterygota</taxon>
        <taxon>Hymenoptera</taxon>
        <taxon>Apocrita</taxon>
        <taxon>Proctotrupomorpha</taxon>
        <taxon>Chalcidoidea</taxon>
        <taxon>Aphelinidae</taxon>
        <taxon>Aphelininae</taxon>
        <taxon>Eretmocerus</taxon>
    </lineage>
</organism>
<reference evidence="1" key="1">
    <citation type="submission" date="2023-04" db="EMBL/GenBank/DDBJ databases">
        <title>A chromosome-level genome assembly of the parasitoid wasp Eretmocerus hayati.</title>
        <authorList>
            <person name="Zhong Y."/>
            <person name="Liu S."/>
            <person name="Liu Y."/>
        </authorList>
    </citation>
    <scope>NUCLEOTIDE SEQUENCE</scope>
    <source>
        <strain evidence="1">ZJU_SS_LIU_2023</strain>
    </source>
</reference>